<dbReference type="OrthoDB" id="9992527at2759"/>
<dbReference type="SUPFAM" id="SSF50129">
    <property type="entry name" value="GroES-like"/>
    <property type="match status" value="1"/>
</dbReference>
<dbReference type="Gene3D" id="3.90.180.10">
    <property type="entry name" value="Medium-chain alcohol dehydrogenases, catalytic domain"/>
    <property type="match status" value="1"/>
</dbReference>
<dbReference type="Proteomes" id="UP000027195">
    <property type="component" value="Unassembled WGS sequence"/>
</dbReference>
<evidence type="ECO:0000313" key="2">
    <source>
        <dbReference type="EMBL" id="KDQ09136.1"/>
    </source>
</evidence>
<dbReference type="InterPro" id="IPR013149">
    <property type="entry name" value="ADH-like_C"/>
</dbReference>
<reference evidence="3" key="1">
    <citation type="journal article" date="2014" name="Proc. Natl. Acad. Sci. U.S.A.">
        <title>Extensive sampling of basidiomycete genomes demonstrates inadequacy of the white-rot/brown-rot paradigm for wood decay fungi.</title>
        <authorList>
            <person name="Riley R."/>
            <person name="Salamov A.A."/>
            <person name="Brown D.W."/>
            <person name="Nagy L.G."/>
            <person name="Floudas D."/>
            <person name="Held B.W."/>
            <person name="Levasseur A."/>
            <person name="Lombard V."/>
            <person name="Morin E."/>
            <person name="Otillar R."/>
            <person name="Lindquist E.A."/>
            <person name="Sun H."/>
            <person name="LaButti K.M."/>
            <person name="Schmutz J."/>
            <person name="Jabbour D."/>
            <person name="Luo H."/>
            <person name="Baker S.E."/>
            <person name="Pisabarro A.G."/>
            <person name="Walton J.D."/>
            <person name="Blanchette R.A."/>
            <person name="Henrissat B."/>
            <person name="Martin F."/>
            <person name="Cullen D."/>
            <person name="Hibbett D.S."/>
            <person name="Grigoriev I.V."/>
        </authorList>
    </citation>
    <scope>NUCLEOTIDE SEQUENCE [LARGE SCALE GENOMIC DNA]</scope>
    <source>
        <strain evidence="3">FD-172 SS1</strain>
    </source>
</reference>
<dbReference type="Pfam" id="PF08240">
    <property type="entry name" value="ADH_N"/>
    <property type="match status" value="1"/>
</dbReference>
<dbReference type="InterPro" id="IPR020843">
    <property type="entry name" value="ER"/>
</dbReference>
<protein>
    <recommendedName>
        <fullName evidence="1">Enoyl reductase (ER) domain-containing protein</fullName>
    </recommendedName>
</protein>
<evidence type="ECO:0000313" key="3">
    <source>
        <dbReference type="Proteomes" id="UP000027195"/>
    </source>
</evidence>
<dbReference type="InterPro" id="IPR036291">
    <property type="entry name" value="NAD(P)-bd_dom_sf"/>
</dbReference>
<sequence length="358" mass="38272">MSTHTAIATTALKVVKAIQVPTSDPKGDEILIKVEYAAFIAFDTYQSDQGFYVQDYPQTLGINAAGTVSKVGDEISDLKAGDRVVAFTYGASPQKGAQEYALVSRTATAKVPDNVSLTSAVTIPDNFVTAYWTLTSSIGFSLPHVFPATTPPAESDAPILIYGSGATVGQYLIQLLALSGYKNVITTASKKHHDYLRSLGATHTFDYNAPDLQTLITEAASGNVKYAVDCITAEGSLAQIAKVVGKGSRVAYLLPVKQGNKVTGAADAEMFSEIPAANNPFAEGVETVVTRTFEYQQNETLRQKLMPEILPGLLASGDLKPNRVRLFDTGSFEERVKAGLDVLRNNQVSGEKVVVKVP</sequence>
<dbReference type="InterPro" id="IPR013154">
    <property type="entry name" value="ADH-like_N"/>
</dbReference>
<dbReference type="Gene3D" id="3.40.50.720">
    <property type="entry name" value="NAD(P)-binding Rossmann-like Domain"/>
    <property type="match status" value="1"/>
</dbReference>
<keyword evidence="3" id="KW-1185">Reference proteome</keyword>
<evidence type="ECO:0000259" key="1">
    <source>
        <dbReference type="SMART" id="SM00829"/>
    </source>
</evidence>
<dbReference type="InterPro" id="IPR011032">
    <property type="entry name" value="GroES-like_sf"/>
</dbReference>
<dbReference type="EMBL" id="KL198082">
    <property type="protein sequence ID" value="KDQ09136.1"/>
    <property type="molecule type" value="Genomic_DNA"/>
</dbReference>
<dbReference type="PANTHER" id="PTHR45348">
    <property type="entry name" value="HYPOTHETICAL OXIDOREDUCTASE (EUROFUNG)"/>
    <property type="match status" value="1"/>
</dbReference>
<organism evidence="2 3">
    <name type="scientific">Botryobasidium botryosum (strain FD-172 SS1)</name>
    <dbReference type="NCBI Taxonomy" id="930990"/>
    <lineage>
        <taxon>Eukaryota</taxon>
        <taxon>Fungi</taxon>
        <taxon>Dikarya</taxon>
        <taxon>Basidiomycota</taxon>
        <taxon>Agaricomycotina</taxon>
        <taxon>Agaricomycetes</taxon>
        <taxon>Cantharellales</taxon>
        <taxon>Botryobasidiaceae</taxon>
        <taxon>Botryobasidium</taxon>
    </lineage>
</organism>
<dbReference type="InterPro" id="IPR047122">
    <property type="entry name" value="Trans-enoyl_RdTase-like"/>
</dbReference>
<name>A0A067MC13_BOTB1</name>
<dbReference type="InParanoid" id="A0A067MC13"/>
<dbReference type="CDD" id="cd08249">
    <property type="entry name" value="enoyl_reductase_like"/>
    <property type="match status" value="1"/>
</dbReference>
<feature type="domain" description="Enoyl reductase (ER)" evidence="1">
    <location>
        <begin position="10"/>
        <end position="355"/>
    </location>
</feature>
<dbReference type="HOGENOM" id="CLU_026673_16_5_1"/>
<dbReference type="STRING" id="930990.A0A067MC13"/>
<dbReference type="GO" id="GO:0016651">
    <property type="term" value="F:oxidoreductase activity, acting on NAD(P)H"/>
    <property type="evidence" value="ECO:0007669"/>
    <property type="project" value="InterPro"/>
</dbReference>
<dbReference type="Pfam" id="PF00107">
    <property type="entry name" value="ADH_zinc_N"/>
    <property type="match status" value="1"/>
</dbReference>
<gene>
    <name evidence="2" type="ORF">BOTBODRAFT_138161</name>
</gene>
<dbReference type="AlphaFoldDB" id="A0A067MC13"/>
<dbReference type="SMART" id="SM00829">
    <property type="entry name" value="PKS_ER"/>
    <property type="match status" value="1"/>
</dbReference>
<accession>A0A067MC13</accession>
<dbReference type="SUPFAM" id="SSF51735">
    <property type="entry name" value="NAD(P)-binding Rossmann-fold domains"/>
    <property type="match status" value="1"/>
</dbReference>
<dbReference type="PANTHER" id="PTHR45348:SF3">
    <property type="entry name" value="ENOYL REDUCTASE (ER) DOMAIN-CONTAINING PROTEIN"/>
    <property type="match status" value="1"/>
</dbReference>
<proteinExistence type="predicted"/>